<gene>
    <name evidence="2" type="ORF">FIBRA_08491</name>
</gene>
<accession>J4I2U5</accession>
<dbReference type="InParanoid" id="J4I2U5"/>
<dbReference type="Proteomes" id="UP000006352">
    <property type="component" value="Unassembled WGS sequence"/>
</dbReference>
<dbReference type="SUPFAM" id="SSF56112">
    <property type="entry name" value="Protein kinase-like (PK-like)"/>
    <property type="match status" value="1"/>
</dbReference>
<reference evidence="2 3" key="1">
    <citation type="journal article" date="2012" name="Appl. Environ. Microbiol.">
        <title>Short-read sequencing for genomic analysis of the brown rot fungus Fibroporia radiculosa.</title>
        <authorList>
            <person name="Tang J.D."/>
            <person name="Perkins A.D."/>
            <person name="Sonstegard T.S."/>
            <person name="Schroeder S.G."/>
            <person name="Burgess S.C."/>
            <person name="Diehl S.V."/>
        </authorList>
    </citation>
    <scope>NUCLEOTIDE SEQUENCE [LARGE SCALE GENOMIC DNA]</scope>
    <source>
        <strain evidence="2 3">TFFH 294</strain>
    </source>
</reference>
<organism evidence="2 3">
    <name type="scientific">Fibroporia radiculosa</name>
    <dbReference type="NCBI Taxonomy" id="599839"/>
    <lineage>
        <taxon>Eukaryota</taxon>
        <taxon>Fungi</taxon>
        <taxon>Dikarya</taxon>
        <taxon>Basidiomycota</taxon>
        <taxon>Agaricomycotina</taxon>
        <taxon>Agaricomycetes</taxon>
        <taxon>Polyporales</taxon>
        <taxon>Fibroporiaceae</taxon>
        <taxon>Fibroporia</taxon>
    </lineage>
</organism>
<dbReference type="AlphaFoldDB" id="J4I2U5"/>
<dbReference type="InterPro" id="IPR000719">
    <property type="entry name" value="Prot_kinase_dom"/>
</dbReference>
<dbReference type="InterPro" id="IPR011009">
    <property type="entry name" value="Kinase-like_dom_sf"/>
</dbReference>
<dbReference type="GO" id="GO:0004672">
    <property type="term" value="F:protein kinase activity"/>
    <property type="evidence" value="ECO:0007669"/>
    <property type="project" value="InterPro"/>
</dbReference>
<evidence type="ECO:0000313" key="3">
    <source>
        <dbReference type="Proteomes" id="UP000006352"/>
    </source>
</evidence>
<dbReference type="GeneID" id="24101142"/>
<protein>
    <recommendedName>
        <fullName evidence="1">Protein kinase domain-containing protein</fullName>
    </recommendedName>
</protein>
<dbReference type="HOGENOM" id="CLU_150184_0_0_1"/>
<evidence type="ECO:0000313" key="2">
    <source>
        <dbReference type="EMBL" id="CCM06242.1"/>
    </source>
</evidence>
<name>J4I2U5_9APHY</name>
<dbReference type="GO" id="GO:0005524">
    <property type="term" value="F:ATP binding"/>
    <property type="evidence" value="ECO:0007669"/>
    <property type="project" value="InterPro"/>
</dbReference>
<dbReference type="PROSITE" id="PS50011">
    <property type="entry name" value="PROTEIN_KINASE_DOM"/>
    <property type="match status" value="1"/>
</dbReference>
<proteinExistence type="predicted"/>
<dbReference type="OrthoDB" id="2801156at2759"/>
<dbReference type="RefSeq" id="XP_012185525.1">
    <property type="nucleotide sequence ID" value="XM_012330135.1"/>
</dbReference>
<dbReference type="EMBL" id="HE797261">
    <property type="protein sequence ID" value="CCM06242.1"/>
    <property type="molecule type" value="Genomic_DNA"/>
</dbReference>
<feature type="domain" description="Protein kinase" evidence="1">
    <location>
        <begin position="1"/>
        <end position="142"/>
    </location>
</feature>
<evidence type="ECO:0000259" key="1">
    <source>
        <dbReference type="PROSITE" id="PS50011"/>
    </source>
</evidence>
<keyword evidence="3" id="KW-1185">Reference proteome</keyword>
<sequence>MGFAPRLWGFQDLPDNWKMVVMDAVDGDSYKLVFDLELRLADLHAAIWEKLKEFHGRGFVHGDIRDANLMARTSPVAGESAFMLLDFDWAGRAGEARHPKNLYKGWSLWRPSRVGGGGLILADDDLEMLDGYFPASVYNVGS</sequence>